<name>A0A564SF15_9FIRM</name>
<evidence type="ECO:0000256" key="6">
    <source>
        <dbReference type="HAMAP-Rule" id="MF_00031"/>
    </source>
</evidence>
<gene>
    <name evidence="6 8" type="primary">ruvA</name>
    <name evidence="8" type="ORF">FPPS064S07_02086</name>
</gene>
<dbReference type="Gene3D" id="1.10.8.10">
    <property type="entry name" value="DNA helicase RuvA subunit, C-terminal domain"/>
    <property type="match status" value="1"/>
</dbReference>
<dbReference type="SUPFAM" id="SSF46929">
    <property type="entry name" value="DNA helicase RuvA subunit, C-terminal domain"/>
    <property type="match status" value="1"/>
</dbReference>
<dbReference type="GO" id="GO:0048476">
    <property type="term" value="C:Holliday junction resolvase complex"/>
    <property type="evidence" value="ECO:0007669"/>
    <property type="project" value="UniProtKB-UniRule"/>
</dbReference>
<proteinExistence type="inferred from homology"/>
<keyword evidence="2 6" id="KW-0227">DNA damage</keyword>
<dbReference type="NCBIfam" id="TIGR00084">
    <property type="entry name" value="ruvA"/>
    <property type="match status" value="1"/>
</dbReference>
<dbReference type="Pfam" id="PF14520">
    <property type="entry name" value="HHH_5"/>
    <property type="match status" value="1"/>
</dbReference>
<evidence type="ECO:0000256" key="5">
    <source>
        <dbReference type="ARBA" id="ARBA00023204"/>
    </source>
</evidence>
<dbReference type="SMART" id="SM00278">
    <property type="entry name" value="HhH1"/>
    <property type="match status" value="2"/>
</dbReference>
<dbReference type="GO" id="GO:0000400">
    <property type="term" value="F:four-way junction DNA binding"/>
    <property type="evidence" value="ECO:0007669"/>
    <property type="project" value="UniProtKB-UniRule"/>
</dbReference>
<feature type="region of interest" description="Domain I" evidence="6">
    <location>
        <begin position="1"/>
        <end position="64"/>
    </location>
</feature>
<dbReference type="CDD" id="cd14332">
    <property type="entry name" value="UBA_RuvA_C"/>
    <property type="match status" value="1"/>
</dbReference>
<evidence type="ECO:0000256" key="2">
    <source>
        <dbReference type="ARBA" id="ARBA00022763"/>
    </source>
</evidence>
<dbReference type="GO" id="GO:0016787">
    <property type="term" value="F:hydrolase activity"/>
    <property type="evidence" value="ECO:0007669"/>
    <property type="project" value="UniProtKB-KW"/>
</dbReference>
<dbReference type="RefSeq" id="WP_158397946.1">
    <property type="nucleotide sequence ID" value="NZ_CABHMY010000033.1"/>
</dbReference>
<dbReference type="GO" id="GO:0006281">
    <property type="term" value="P:DNA repair"/>
    <property type="evidence" value="ECO:0007669"/>
    <property type="project" value="UniProtKB-UniRule"/>
</dbReference>
<keyword evidence="9" id="KW-1185">Reference proteome</keyword>
<dbReference type="SUPFAM" id="SSF47781">
    <property type="entry name" value="RuvA domain 2-like"/>
    <property type="match status" value="1"/>
</dbReference>
<feature type="domain" description="Helix-hairpin-helix DNA-binding motif class 1" evidence="7">
    <location>
        <begin position="108"/>
        <end position="127"/>
    </location>
</feature>
<evidence type="ECO:0000313" key="8">
    <source>
        <dbReference type="EMBL" id="VUW93679.1"/>
    </source>
</evidence>
<keyword evidence="8" id="KW-0067">ATP-binding</keyword>
<evidence type="ECO:0000259" key="7">
    <source>
        <dbReference type="SMART" id="SM00278"/>
    </source>
</evidence>
<dbReference type="InterPro" id="IPR012340">
    <property type="entry name" value="NA-bd_OB-fold"/>
</dbReference>
<keyword evidence="8" id="KW-0347">Helicase</keyword>
<dbReference type="GO" id="GO:0009379">
    <property type="term" value="C:Holliday junction helicase complex"/>
    <property type="evidence" value="ECO:0007669"/>
    <property type="project" value="InterPro"/>
</dbReference>
<dbReference type="Proteomes" id="UP000406184">
    <property type="component" value="Unassembled WGS sequence"/>
</dbReference>
<accession>A0A564SF15</accession>
<dbReference type="GO" id="GO:0005737">
    <property type="term" value="C:cytoplasm"/>
    <property type="evidence" value="ECO:0007669"/>
    <property type="project" value="UniProtKB-SubCell"/>
</dbReference>
<dbReference type="Pfam" id="PF01330">
    <property type="entry name" value="RuvA_N"/>
    <property type="match status" value="1"/>
</dbReference>
<keyword evidence="1 6" id="KW-0963">Cytoplasm</keyword>
<keyword evidence="8" id="KW-0547">Nucleotide-binding</keyword>
<comment type="subunit">
    <text evidence="6">Homotetramer. Forms an RuvA(8)-RuvB(12)-Holliday junction (HJ) complex. HJ DNA is sandwiched between 2 RuvA tetramers; dsDNA enters through RuvA and exits via RuvB. An RuvB hexamer assembles on each DNA strand where it exits the tetramer. Each RuvB hexamer is contacted by two RuvA subunits (via domain III) on 2 adjacent RuvB subunits; this complex drives branch migration. In the full resolvosome a probable DNA-RuvA(4)-RuvB(12)-RuvC(2) complex forms which resolves the HJ.</text>
</comment>
<feature type="region of interest" description="Domain III" evidence="6">
    <location>
        <begin position="153"/>
        <end position="203"/>
    </location>
</feature>
<keyword evidence="3 6" id="KW-0238">DNA-binding</keyword>
<comment type="subcellular location">
    <subcellularLocation>
        <location evidence="6">Cytoplasm</location>
    </subcellularLocation>
</comment>
<dbReference type="HAMAP" id="MF_00031">
    <property type="entry name" value="DNA_HJ_migration_RuvA"/>
    <property type="match status" value="1"/>
</dbReference>
<comment type="caution">
    <text evidence="6">Lacks conserved residue(s) required for the propagation of feature annotation.</text>
</comment>
<dbReference type="SUPFAM" id="SSF50249">
    <property type="entry name" value="Nucleic acid-binding proteins"/>
    <property type="match status" value="1"/>
</dbReference>
<keyword evidence="4 6" id="KW-0233">DNA recombination</keyword>
<dbReference type="GO" id="GO:0006310">
    <property type="term" value="P:DNA recombination"/>
    <property type="evidence" value="ECO:0007669"/>
    <property type="project" value="UniProtKB-UniRule"/>
</dbReference>
<dbReference type="InterPro" id="IPR013849">
    <property type="entry name" value="DNA_helicase_Holl-junc_RuvA_I"/>
</dbReference>
<evidence type="ECO:0000256" key="4">
    <source>
        <dbReference type="ARBA" id="ARBA00023172"/>
    </source>
</evidence>
<dbReference type="InterPro" id="IPR036267">
    <property type="entry name" value="RuvA_C_sf"/>
</dbReference>
<dbReference type="Gene3D" id="1.10.150.20">
    <property type="entry name" value="5' to 3' exonuclease, C-terminal subdomain"/>
    <property type="match status" value="1"/>
</dbReference>
<evidence type="ECO:0000256" key="1">
    <source>
        <dbReference type="ARBA" id="ARBA00022490"/>
    </source>
</evidence>
<protein>
    <recommendedName>
        <fullName evidence="6">Holliday junction branch migration complex subunit RuvA</fullName>
    </recommendedName>
</protein>
<dbReference type="EMBL" id="CABHMY010000033">
    <property type="protein sequence ID" value="VUW93679.1"/>
    <property type="molecule type" value="Genomic_DNA"/>
</dbReference>
<dbReference type="InterPro" id="IPR003583">
    <property type="entry name" value="Hlx-hairpin-Hlx_DNA-bd_motif"/>
</dbReference>
<sequence length="203" mass="20673">MIYSLTGKIIKKTLNAVVIRCGGVGYYAQCPASVAGALPGVGNEATIYTVMNVTENDVSLYGFASEEQQACFELLTSVSGVGAKVGLAILSVMEPDRVALAISAGDHKAFKAASGVGPKLAQRIVLELKDKVAKGFAAGIDLENVAGAASDTAAAQGAGQAIAALVSLGYSQSEAALAVSKIDGTLPVEEIIKLALRSMAGRR</sequence>
<comment type="function">
    <text evidence="6">The RuvA-RuvB-RuvC complex processes Holliday junction (HJ) DNA during genetic recombination and DNA repair, while the RuvA-RuvB complex plays an important role in the rescue of blocked DNA replication forks via replication fork reversal (RFR). RuvA specifically binds to HJ cruciform DNA, conferring on it an open structure. The RuvB hexamer acts as an ATP-dependent pump, pulling dsDNA into and through the RuvAB complex. HJ branch migration allows RuvC to scan DNA until it finds its consensus sequence, where it cleaves and resolves the cruciform DNA.</text>
</comment>
<dbReference type="InterPro" id="IPR011114">
    <property type="entry name" value="RuvA_C"/>
</dbReference>
<dbReference type="AlphaFoldDB" id="A0A564SF15"/>
<organism evidence="8 9">
    <name type="scientific">Faecalibacterium prausnitzii</name>
    <dbReference type="NCBI Taxonomy" id="853"/>
    <lineage>
        <taxon>Bacteria</taxon>
        <taxon>Bacillati</taxon>
        <taxon>Bacillota</taxon>
        <taxon>Clostridia</taxon>
        <taxon>Eubacteriales</taxon>
        <taxon>Oscillospiraceae</taxon>
        <taxon>Faecalibacterium</taxon>
    </lineage>
</organism>
<reference evidence="8 9" key="1">
    <citation type="submission" date="2019-07" db="EMBL/GenBank/DDBJ databases">
        <authorList>
            <person name="Hibberd C M."/>
            <person name="Gehrig L. J."/>
            <person name="Chang H.-W."/>
            <person name="Venkatesh S."/>
        </authorList>
    </citation>
    <scope>NUCLEOTIDE SEQUENCE [LARGE SCALE GENOMIC DNA]</scope>
    <source>
        <strain evidence="8">Faecalibacterium_prausnitzii_JG_BgPS064</strain>
    </source>
</reference>
<dbReference type="GO" id="GO:0005524">
    <property type="term" value="F:ATP binding"/>
    <property type="evidence" value="ECO:0007669"/>
    <property type="project" value="InterPro"/>
</dbReference>
<evidence type="ECO:0000256" key="3">
    <source>
        <dbReference type="ARBA" id="ARBA00023125"/>
    </source>
</evidence>
<comment type="similarity">
    <text evidence="6">Belongs to the RuvA family.</text>
</comment>
<dbReference type="Gene3D" id="2.40.50.140">
    <property type="entry name" value="Nucleic acid-binding proteins"/>
    <property type="match status" value="1"/>
</dbReference>
<dbReference type="Pfam" id="PF07499">
    <property type="entry name" value="RuvA_C"/>
    <property type="match status" value="1"/>
</dbReference>
<feature type="domain" description="Helix-hairpin-helix DNA-binding motif class 1" evidence="7">
    <location>
        <begin position="73"/>
        <end position="92"/>
    </location>
</feature>
<dbReference type="GO" id="GO:0009378">
    <property type="term" value="F:four-way junction helicase activity"/>
    <property type="evidence" value="ECO:0007669"/>
    <property type="project" value="InterPro"/>
</dbReference>
<keyword evidence="8" id="KW-0378">Hydrolase</keyword>
<evidence type="ECO:0000313" key="9">
    <source>
        <dbReference type="Proteomes" id="UP000406184"/>
    </source>
</evidence>
<comment type="domain">
    <text evidence="6">Has three domains with a flexible linker between the domains II and III and assumes an 'L' shape. Domain III is highly mobile and contacts RuvB.</text>
</comment>
<keyword evidence="5 6" id="KW-0234">DNA repair</keyword>
<dbReference type="InterPro" id="IPR010994">
    <property type="entry name" value="RuvA_2-like"/>
</dbReference>
<dbReference type="InterPro" id="IPR000085">
    <property type="entry name" value="RuvA"/>
</dbReference>